<feature type="chain" id="PRO_5012320667" evidence="1">
    <location>
        <begin position="28"/>
        <end position="111"/>
    </location>
</feature>
<dbReference type="EMBL" id="GFDL01004457">
    <property type="protein sequence ID" value="JAV30588.1"/>
    <property type="molecule type" value="Transcribed_RNA"/>
</dbReference>
<feature type="signal peptide" evidence="1">
    <location>
        <begin position="1"/>
        <end position="27"/>
    </location>
</feature>
<evidence type="ECO:0000256" key="1">
    <source>
        <dbReference type="SAM" id="SignalP"/>
    </source>
</evidence>
<organism evidence="2">
    <name type="scientific">Culex tarsalis</name>
    <name type="common">Encephalitis mosquito</name>
    <dbReference type="NCBI Taxonomy" id="7177"/>
    <lineage>
        <taxon>Eukaryota</taxon>
        <taxon>Metazoa</taxon>
        <taxon>Ecdysozoa</taxon>
        <taxon>Arthropoda</taxon>
        <taxon>Hexapoda</taxon>
        <taxon>Insecta</taxon>
        <taxon>Pterygota</taxon>
        <taxon>Neoptera</taxon>
        <taxon>Endopterygota</taxon>
        <taxon>Diptera</taxon>
        <taxon>Nematocera</taxon>
        <taxon>Culicoidea</taxon>
        <taxon>Culicidae</taxon>
        <taxon>Culicinae</taxon>
        <taxon>Culicini</taxon>
        <taxon>Culex</taxon>
        <taxon>Culex</taxon>
    </lineage>
</organism>
<name>A0A1Q3FSR1_CULTA</name>
<accession>A0A1Q3FSR1</accession>
<protein>
    <submittedName>
        <fullName evidence="2">Putative conserved secreted protein</fullName>
    </submittedName>
</protein>
<keyword evidence="1" id="KW-0732">Signal</keyword>
<proteinExistence type="predicted"/>
<dbReference type="AlphaFoldDB" id="A0A1Q3FSR1"/>
<evidence type="ECO:0000313" key="2">
    <source>
        <dbReference type="EMBL" id="JAV30588.1"/>
    </source>
</evidence>
<reference evidence="2" key="1">
    <citation type="submission" date="2017-01" db="EMBL/GenBank/DDBJ databases">
        <title>A deep insight into the sialotranscriptome of adult male and female Cluex tarsalis mosquitoes.</title>
        <authorList>
            <person name="Ribeiro J.M."/>
            <person name="Moreira F."/>
            <person name="Bernard K.A."/>
            <person name="Calvo E."/>
        </authorList>
    </citation>
    <scope>NUCLEOTIDE SEQUENCE</scope>
    <source>
        <strain evidence="2">Kern County</strain>
        <tissue evidence="2">Salivary glands</tissue>
    </source>
</reference>
<sequence length="111" mass="12460">MEIISRALVLLALFAALLVVQIDSAPARPAEDDSVQYSRQELVQLFQEDAKWASSSSNSRGRSSEELKQNLRTVMKALNIQPVPQRTTVNPLLYVPMPHQPIYDVDGNRLN</sequence>